<protein>
    <recommendedName>
        <fullName evidence="2">Complex 1 LYR protein domain-containing protein</fullName>
    </recommendedName>
</protein>
<dbReference type="Pfam" id="PF05347">
    <property type="entry name" value="Complex1_LYR"/>
    <property type="match status" value="1"/>
</dbReference>
<dbReference type="Proteomes" id="UP001215280">
    <property type="component" value="Unassembled WGS sequence"/>
</dbReference>
<evidence type="ECO:0000313" key="3">
    <source>
        <dbReference type="EMBL" id="KAJ7777869.1"/>
    </source>
</evidence>
<dbReference type="AlphaFoldDB" id="A0AAD7K3Y0"/>
<evidence type="ECO:0000259" key="2">
    <source>
        <dbReference type="Pfam" id="PF05347"/>
    </source>
</evidence>
<evidence type="ECO:0000313" key="4">
    <source>
        <dbReference type="Proteomes" id="UP001215280"/>
    </source>
</evidence>
<dbReference type="GO" id="GO:0016226">
    <property type="term" value="P:iron-sulfur cluster assembly"/>
    <property type="evidence" value="ECO:0007669"/>
    <property type="project" value="InterPro"/>
</dbReference>
<feature type="domain" description="Complex 1 LYR protein" evidence="2">
    <location>
        <begin position="13"/>
        <end position="70"/>
    </location>
</feature>
<dbReference type="GO" id="GO:0005739">
    <property type="term" value="C:mitochondrion"/>
    <property type="evidence" value="ECO:0007669"/>
    <property type="project" value="TreeGrafter"/>
</dbReference>
<sequence length="100" mass="11570">MSFILAMAPPSRRSILSLYSTMLRTSRSFSSYNFRTYFVRRTKETFRTLQTESDAEKINSMYSDAVAELAVLRRSAIVNQMYGGWRLAVEDVKKPERGDN</sequence>
<evidence type="ECO:0000256" key="1">
    <source>
        <dbReference type="ARBA" id="ARBA00009508"/>
    </source>
</evidence>
<organism evidence="3 4">
    <name type="scientific">Mycena maculata</name>
    <dbReference type="NCBI Taxonomy" id="230809"/>
    <lineage>
        <taxon>Eukaryota</taxon>
        <taxon>Fungi</taxon>
        <taxon>Dikarya</taxon>
        <taxon>Basidiomycota</taxon>
        <taxon>Agaricomycotina</taxon>
        <taxon>Agaricomycetes</taxon>
        <taxon>Agaricomycetidae</taxon>
        <taxon>Agaricales</taxon>
        <taxon>Marasmiineae</taxon>
        <taxon>Mycenaceae</taxon>
        <taxon>Mycena</taxon>
    </lineage>
</organism>
<dbReference type="PANTHER" id="PTHR13166:SF7">
    <property type="entry name" value="LYR MOTIF-CONTAINING PROTEIN 4"/>
    <property type="match status" value="1"/>
</dbReference>
<dbReference type="GO" id="GO:1990221">
    <property type="term" value="C:L-cysteine desulfurase complex"/>
    <property type="evidence" value="ECO:0007669"/>
    <property type="project" value="TreeGrafter"/>
</dbReference>
<name>A0AAD7K3Y0_9AGAR</name>
<dbReference type="InterPro" id="IPR051522">
    <property type="entry name" value="ISC_assembly_LYR"/>
</dbReference>
<dbReference type="EMBL" id="JARJLG010000009">
    <property type="protein sequence ID" value="KAJ7777869.1"/>
    <property type="molecule type" value="Genomic_DNA"/>
</dbReference>
<gene>
    <name evidence="3" type="ORF">DFH07DRAFT_731073</name>
</gene>
<dbReference type="CDD" id="cd20264">
    <property type="entry name" value="Complex1_LYR_LYRM4"/>
    <property type="match status" value="1"/>
</dbReference>
<dbReference type="PANTHER" id="PTHR13166">
    <property type="entry name" value="PROTEIN C6ORF149"/>
    <property type="match status" value="1"/>
</dbReference>
<proteinExistence type="inferred from homology"/>
<keyword evidence="4" id="KW-1185">Reference proteome</keyword>
<reference evidence="3" key="1">
    <citation type="submission" date="2023-03" db="EMBL/GenBank/DDBJ databases">
        <title>Massive genome expansion in bonnet fungi (Mycena s.s.) driven by repeated elements and novel gene families across ecological guilds.</title>
        <authorList>
            <consortium name="Lawrence Berkeley National Laboratory"/>
            <person name="Harder C.B."/>
            <person name="Miyauchi S."/>
            <person name="Viragh M."/>
            <person name="Kuo A."/>
            <person name="Thoen E."/>
            <person name="Andreopoulos B."/>
            <person name="Lu D."/>
            <person name="Skrede I."/>
            <person name="Drula E."/>
            <person name="Henrissat B."/>
            <person name="Morin E."/>
            <person name="Kohler A."/>
            <person name="Barry K."/>
            <person name="LaButti K."/>
            <person name="Morin E."/>
            <person name="Salamov A."/>
            <person name="Lipzen A."/>
            <person name="Mereny Z."/>
            <person name="Hegedus B."/>
            <person name="Baldrian P."/>
            <person name="Stursova M."/>
            <person name="Weitz H."/>
            <person name="Taylor A."/>
            <person name="Grigoriev I.V."/>
            <person name="Nagy L.G."/>
            <person name="Martin F."/>
            <person name="Kauserud H."/>
        </authorList>
    </citation>
    <scope>NUCLEOTIDE SEQUENCE</scope>
    <source>
        <strain evidence="3">CBHHK188m</strain>
    </source>
</reference>
<dbReference type="InterPro" id="IPR045297">
    <property type="entry name" value="Complex1_LYR_LYRM4"/>
</dbReference>
<dbReference type="InterPro" id="IPR008011">
    <property type="entry name" value="Complex1_LYR_dom"/>
</dbReference>
<comment type="similarity">
    <text evidence="1">Belongs to the complex I LYR family.</text>
</comment>
<accession>A0AAD7K3Y0</accession>
<comment type="caution">
    <text evidence="3">The sequence shown here is derived from an EMBL/GenBank/DDBJ whole genome shotgun (WGS) entry which is preliminary data.</text>
</comment>